<dbReference type="AlphaFoldDB" id="A0A1F5EKZ9"/>
<dbReference type="EMBL" id="MFAA01000048">
    <property type="protein sequence ID" value="OGD67904.1"/>
    <property type="molecule type" value="Genomic_DNA"/>
</dbReference>
<accession>A0A1F5EKZ9</accession>
<gene>
    <name evidence="1" type="ORF">A3E89_02275</name>
</gene>
<protein>
    <submittedName>
        <fullName evidence="1">Uncharacterized protein</fullName>
    </submittedName>
</protein>
<proteinExistence type="predicted"/>
<organism evidence="1 2">
    <name type="scientific">Candidatus Campbellbacteria bacterium RIFCSPHIGHO2_12_FULL_35_10</name>
    <dbReference type="NCBI Taxonomy" id="1797578"/>
    <lineage>
        <taxon>Bacteria</taxon>
        <taxon>Candidatus Campbelliibacteriota</taxon>
    </lineage>
</organism>
<reference evidence="1 2" key="1">
    <citation type="journal article" date="2016" name="Nat. Commun.">
        <title>Thousands of microbial genomes shed light on interconnected biogeochemical processes in an aquifer system.</title>
        <authorList>
            <person name="Anantharaman K."/>
            <person name="Brown C.T."/>
            <person name="Hug L.A."/>
            <person name="Sharon I."/>
            <person name="Castelle C.J."/>
            <person name="Probst A.J."/>
            <person name="Thomas B.C."/>
            <person name="Singh A."/>
            <person name="Wilkins M.J."/>
            <person name="Karaoz U."/>
            <person name="Brodie E.L."/>
            <person name="Williams K.H."/>
            <person name="Hubbard S.S."/>
            <person name="Banfield J.F."/>
        </authorList>
    </citation>
    <scope>NUCLEOTIDE SEQUENCE [LARGE SCALE GENOMIC DNA]</scope>
</reference>
<sequence>MTETGKSSLDGVWKEWHRMNCSGGLMPEELMRERFRHGGESAVNAITCPPDRTWGKWFTEKEDFILSKPYGTNGWKNGGFGRRQYR</sequence>
<evidence type="ECO:0000313" key="1">
    <source>
        <dbReference type="EMBL" id="OGD67904.1"/>
    </source>
</evidence>
<dbReference type="Proteomes" id="UP000185891">
    <property type="component" value="Unassembled WGS sequence"/>
</dbReference>
<comment type="caution">
    <text evidence="1">The sequence shown here is derived from an EMBL/GenBank/DDBJ whole genome shotgun (WGS) entry which is preliminary data.</text>
</comment>
<name>A0A1F5EKZ9_9BACT</name>
<evidence type="ECO:0000313" key="2">
    <source>
        <dbReference type="Proteomes" id="UP000185891"/>
    </source>
</evidence>